<sequence length="485" mass="49746">MIVGIDVGTSVAKAVAVTEDGEVAAAESRPISLLHPAPGRVEQDADEVVAAVREVVARLGLPRAPAAVGVTGQGDGLWPLDAAGAPVAPAISWLDGRAGPVVAEWRRSGLFAELYARTGNAPFPGAGAPLLAWLDREDPALLDGPMATAARCKDMVMQRLTGVRATDVSDASNLFTDTRARRRDPGLLGLCGLGHRAGLLPPVAEDLPAGESREALGGVPAGTPVAAGPYDLPACAIGAGVTAPGDGLLIIGTTLACLVARDDAGAGGPEPAGQTLCVPGGGWLRAMPAMTGTAALDWVLRLVGAAHGDLDALLAQSPPGANGVRFLPYLSPAGERAPFVDPRVRGRIDGLELARSRADVVRAACEGLAYAARHCFEAAGLSGEVAVCGGGTGSAAWARIFADVIGRPLRVARGPEVGARGAALAAARRFGVAVDEAAWTAGTRAYEPSPRRDAAGHDERYARYLADVARLREDADRSMRCHRDF</sequence>
<keyword evidence="8" id="KW-1185">Reference proteome</keyword>
<dbReference type="GO" id="GO:0042732">
    <property type="term" value="P:D-xylose metabolic process"/>
    <property type="evidence" value="ECO:0007669"/>
    <property type="project" value="UniProtKB-KW"/>
</dbReference>
<evidence type="ECO:0000313" key="7">
    <source>
        <dbReference type="EMBL" id="MBB5139750.1"/>
    </source>
</evidence>
<dbReference type="PIRSF" id="PIRSF000538">
    <property type="entry name" value="GlpK"/>
    <property type="match status" value="1"/>
</dbReference>
<evidence type="ECO:0000256" key="2">
    <source>
        <dbReference type="ARBA" id="ARBA00022629"/>
    </source>
</evidence>
<dbReference type="InterPro" id="IPR043129">
    <property type="entry name" value="ATPase_NBD"/>
</dbReference>
<keyword evidence="3 7" id="KW-0808">Transferase</keyword>
<feature type="domain" description="Carbohydrate kinase FGGY N-terminal" evidence="5">
    <location>
        <begin position="1"/>
        <end position="238"/>
    </location>
</feature>
<comment type="similarity">
    <text evidence="1">Belongs to the FGGY kinase family.</text>
</comment>
<dbReference type="GO" id="GO:0004856">
    <property type="term" value="F:D-xylulokinase activity"/>
    <property type="evidence" value="ECO:0007669"/>
    <property type="project" value="UniProtKB-EC"/>
</dbReference>
<evidence type="ECO:0000259" key="6">
    <source>
        <dbReference type="Pfam" id="PF02782"/>
    </source>
</evidence>
<gene>
    <name evidence="7" type="ORF">HNP84_009514</name>
</gene>
<protein>
    <submittedName>
        <fullName evidence="7">Xylulokinase</fullName>
        <ecNumber evidence="7">2.7.1.17</ecNumber>
    </submittedName>
</protein>
<keyword evidence="2" id="KW-0119">Carbohydrate metabolism</keyword>
<dbReference type="PANTHER" id="PTHR43095:SF5">
    <property type="entry name" value="XYLULOSE KINASE"/>
    <property type="match status" value="1"/>
</dbReference>
<dbReference type="EC" id="2.7.1.17" evidence="7"/>
<evidence type="ECO:0000313" key="8">
    <source>
        <dbReference type="Proteomes" id="UP000578449"/>
    </source>
</evidence>
<dbReference type="SUPFAM" id="SSF53067">
    <property type="entry name" value="Actin-like ATPase domain"/>
    <property type="match status" value="2"/>
</dbReference>
<evidence type="ECO:0000259" key="5">
    <source>
        <dbReference type="Pfam" id="PF00370"/>
    </source>
</evidence>
<accession>A0A840PPT5</accession>
<dbReference type="Pfam" id="PF02782">
    <property type="entry name" value="FGGY_C"/>
    <property type="match status" value="1"/>
</dbReference>
<dbReference type="PANTHER" id="PTHR43095">
    <property type="entry name" value="SUGAR KINASE"/>
    <property type="match status" value="1"/>
</dbReference>
<dbReference type="InterPro" id="IPR000577">
    <property type="entry name" value="Carb_kinase_FGGY"/>
</dbReference>
<keyword evidence="2" id="KW-0859">Xylose metabolism</keyword>
<comment type="caution">
    <text evidence="7">The sequence shown here is derived from an EMBL/GenBank/DDBJ whole genome shotgun (WGS) entry which is preliminary data.</text>
</comment>
<name>A0A840PPT5_9ACTN</name>
<dbReference type="EMBL" id="JACHGN010000032">
    <property type="protein sequence ID" value="MBB5139750.1"/>
    <property type="molecule type" value="Genomic_DNA"/>
</dbReference>
<evidence type="ECO:0000256" key="4">
    <source>
        <dbReference type="ARBA" id="ARBA00022777"/>
    </source>
</evidence>
<dbReference type="RefSeq" id="WP_185056564.1">
    <property type="nucleotide sequence ID" value="NZ_BAABIX010000034.1"/>
</dbReference>
<feature type="domain" description="Carbohydrate kinase FGGY C-terminal" evidence="6">
    <location>
        <begin position="278"/>
        <end position="428"/>
    </location>
</feature>
<dbReference type="Pfam" id="PF00370">
    <property type="entry name" value="FGGY_N"/>
    <property type="match status" value="1"/>
</dbReference>
<proteinExistence type="inferred from homology"/>
<keyword evidence="4 7" id="KW-0418">Kinase</keyword>
<evidence type="ECO:0000256" key="1">
    <source>
        <dbReference type="ARBA" id="ARBA00009156"/>
    </source>
</evidence>
<dbReference type="Proteomes" id="UP000578449">
    <property type="component" value="Unassembled WGS sequence"/>
</dbReference>
<dbReference type="AlphaFoldDB" id="A0A840PPT5"/>
<dbReference type="InterPro" id="IPR018484">
    <property type="entry name" value="FGGY_N"/>
</dbReference>
<evidence type="ECO:0000256" key="3">
    <source>
        <dbReference type="ARBA" id="ARBA00022679"/>
    </source>
</evidence>
<organism evidence="7 8">
    <name type="scientific">Thermocatellispora tengchongensis</name>
    <dbReference type="NCBI Taxonomy" id="1073253"/>
    <lineage>
        <taxon>Bacteria</taxon>
        <taxon>Bacillati</taxon>
        <taxon>Actinomycetota</taxon>
        <taxon>Actinomycetes</taxon>
        <taxon>Streptosporangiales</taxon>
        <taxon>Streptosporangiaceae</taxon>
        <taxon>Thermocatellispora</taxon>
    </lineage>
</organism>
<dbReference type="Gene3D" id="3.30.420.40">
    <property type="match status" value="2"/>
</dbReference>
<dbReference type="InterPro" id="IPR018485">
    <property type="entry name" value="FGGY_C"/>
</dbReference>
<dbReference type="InterPro" id="IPR050406">
    <property type="entry name" value="FGGY_Carb_Kinase"/>
</dbReference>
<reference evidence="7 8" key="1">
    <citation type="submission" date="2020-08" db="EMBL/GenBank/DDBJ databases">
        <title>Genomic Encyclopedia of Type Strains, Phase IV (KMG-IV): sequencing the most valuable type-strain genomes for metagenomic binning, comparative biology and taxonomic classification.</title>
        <authorList>
            <person name="Goeker M."/>
        </authorList>
    </citation>
    <scope>NUCLEOTIDE SEQUENCE [LARGE SCALE GENOMIC DNA]</scope>
    <source>
        <strain evidence="7 8">DSM 45615</strain>
    </source>
</reference>